<evidence type="ECO:0000313" key="2">
    <source>
        <dbReference type="Proteomes" id="UP001419268"/>
    </source>
</evidence>
<proteinExistence type="predicted"/>
<protein>
    <submittedName>
        <fullName evidence="1">Uncharacterized protein</fullName>
    </submittedName>
</protein>
<accession>A0AAP0PQJ4</accession>
<evidence type="ECO:0000313" key="1">
    <source>
        <dbReference type="EMBL" id="KAK9149216.1"/>
    </source>
</evidence>
<dbReference type="PANTHER" id="PTHR47284:SF3">
    <property type="entry name" value="FATTY-ACID-BINDING PROTEIN 2"/>
    <property type="match status" value="1"/>
</dbReference>
<dbReference type="GO" id="GO:0005504">
    <property type="term" value="F:fatty acid binding"/>
    <property type="evidence" value="ECO:0007669"/>
    <property type="project" value="TreeGrafter"/>
</dbReference>
<gene>
    <name evidence="1" type="ORF">Scep_007973</name>
</gene>
<name>A0AAP0PQJ4_9MAGN</name>
<dbReference type="PANTHER" id="PTHR47284">
    <property type="entry name" value="FATTY-ACID-BINDING PROTEIN 2"/>
    <property type="match status" value="1"/>
</dbReference>
<sequence>MWNSWFHLTDLDGGPPFIFPVHLLTSQGSSGGNIFDPIGYLFEKSLYKSSNLYIPGSVALEGAFSCISNFTGALLFWCASHSSFSIHHELPGKSCHSRPGNVKQITRCEHKLPGLCFGPKSREKSSGPGRFGKIENFTIAKILKEFEQCQMFPTLSLAAAFVSPFDNLNPKVLAVPLENTDFQVNGLIDQTPSVNLNQESLGLPFPEMNWTRQSVEPITGVKFPTVLHNRSTRNTNSTEVGIFRMFTLDPYVRSWVQSILLFQLVNSMTVPTFLMISSGAFFDMYIGDNPVSVQTKEEIARKVGSIMSRC</sequence>
<keyword evidence="2" id="KW-1185">Reference proteome</keyword>
<organism evidence="1 2">
    <name type="scientific">Stephania cephalantha</name>
    <dbReference type="NCBI Taxonomy" id="152367"/>
    <lineage>
        <taxon>Eukaryota</taxon>
        <taxon>Viridiplantae</taxon>
        <taxon>Streptophyta</taxon>
        <taxon>Embryophyta</taxon>
        <taxon>Tracheophyta</taxon>
        <taxon>Spermatophyta</taxon>
        <taxon>Magnoliopsida</taxon>
        <taxon>Ranunculales</taxon>
        <taxon>Menispermaceae</taxon>
        <taxon>Menispermoideae</taxon>
        <taxon>Cissampelideae</taxon>
        <taxon>Stephania</taxon>
    </lineage>
</organism>
<dbReference type="GO" id="GO:0009570">
    <property type="term" value="C:chloroplast stroma"/>
    <property type="evidence" value="ECO:0007669"/>
    <property type="project" value="TreeGrafter"/>
</dbReference>
<dbReference type="Proteomes" id="UP001419268">
    <property type="component" value="Unassembled WGS sequence"/>
</dbReference>
<dbReference type="AlphaFoldDB" id="A0AAP0PQJ4"/>
<comment type="caution">
    <text evidence="1">The sequence shown here is derived from an EMBL/GenBank/DDBJ whole genome shotgun (WGS) entry which is preliminary data.</text>
</comment>
<reference evidence="1 2" key="1">
    <citation type="submission" date="2024-01" db="EMBL/GenBank/DDBJ databases">
        <title>Genome assemblies of Stephania.</title>
        <authorList>
            <person name="Yang L."/>
        </authorList>
    </citation>
    <scope>NUCLEOTIDE SEQUENCE [LARGE SCALE GENOMIC DNA]</scope>
    <source>
        <strain evidence="1">JXDWG</strain>
        <tissue evidence="1">Leaf</tissue>
    </source>
</reference>
<dbReference type="EMBL" id="JBBNAG010000003">
    <property type="protein sequence ID" value="KAK9149216.1"/>
    <property type="molecule type" value="Genomic_DNA"/>
</dbReference>